<keyword evidence="2" id="KW-1133">Transmembrane helix</keyword>
<dbReference type="AlphaFoldDB" id="A0A2X3DMD2"/>
<keyword evidence="2" id="KW-0472">Membrane</keyword>
<dbReference type="Proteomes" id="UP000250675">
    <property type="component" value="Unassembled WGS sequence"/>
</dbReference>
<evidence type="ECO:0000256" key="1">
    <source>
        <dbReference type="SAM" id="MobiDB-lite"/>
    </source>
</evidence>
<dbReference type="EMBL" id="UASO01000004">
    <property type="protein sequence ID" value="SQC22185.1"/>
    <property type="molecule type" value="Genomic_DNA"/>
</dbReference>
<evidence type="ECO:0000256" key="2">
    <source>
        <dbReference type="SAM" id="Phobius"/>
    </source>
</evidence>
<keyword evidence="2" id="KW-0812">Transmembrane</keyword>
<protein>
    <submittedName>
        <fullName evidence="3">GPH family transporter</fullName>
    </submittedName>
</protein>
<name>A0A2X3DMD2_KLEPN</name>
<feature type="region of interest" description="Disordered" evidence="1">
    <location>
        <begin position="42"/>
        <end position="61"/>
    </location>
</feature>
<sequence length="61" mass="7055">MGIVGLLTLGPSLSYLLLWWLARFYKLDDKMMQTIQRELSMRQQQGHSETHLPLNAVPEKA</sequence>
<gene>
    <name evidence="3" type="ORF">NCTC9645_02774</name>
</gene>
<evidence type="ECO:0000313" key="4">
    <source>
        <dbReference type="Proteomes" id="UP000250675"/>
    </source>
</evidence>
<organism evidence="3 4">
    <name type="scientific">Klebsiella pneumoniae</name>
    <dbReference type="NCBI Taxonomy" id="573"/>
    <lineage>
        <taxon>Bacteria</taxon>
        <taxon>Pseudomonadati</taxon>
        <taxon>Pseudomonadota</taxon>
        <taxon>Gammaproteobacteria</taxon>
        <taxon>Enterobacterales</taxon>
        <taxon>Enterobacteriaceae</taxon>
        <taxon>Klebsiella/Raoultella group</taxon>
        <taxon>Klebsiella</taxon>
        <taxon>Klebsiella pneumoniae complex</taxon>
    </lineage>
</organism>
<evidence type="ECO:0000313" key="3">
    <source>
        <dbReference type="EMBL" id="SQC22185.1"/>
    </source>
</evidence>
<feature type="transmembrane region" description="Helical" evidence="2">
    <location>
        <begin position="6"/>
        <end position="25"/>
    </location>
</feature>
<proteinExistence type="predicted"/>
<accession>A0A2X3DMD2</accession>
<reference evidence="3 4" key="1">
    <citation type="submission" date="2018-06" db="EMBL/GenBank/DDBJ databases">
        <authorList>
            <consortium name="Pathogen Informatics"/>
            <person name="Doyle S."/>
        </authorList>
    </citation>
    <scope>NUCLEOTIDE SEQUENCE [LARGE SCALE GENOMIC DNA]</scope>
    <source>
        <strain evidence="3 4">NCTC9645</strain>
    </source>
</reference>